<dbReference type="OrthoDB" id="4477787at2759"/>
<reference evidence="2" key="1">
    <citation type="submission" date="2022-11" db="EMBL/GenBank/DDBJ databases">
        <authorList>
            <person name="Petersen C."/>
        </authorList>
    </citation>
    <scope>NUCLEOTIDE SEQUENCE</scope>
    <source>
        <strain evidence="2">IBT 30761</strain>
    </source>
</reference>
<keyword evidence="1" id="KW-0732">Signal</keyword>
<dbReference type="AlphaFoldDB" id="A0A9W9FMR2"/>
<evidence type="ECO:0000256" key="1">
    <source>
        <dbReference type="SAM" id="SignalP"/>
    </source>
</evidence>
<proteinExistence type="predicted"/>
<feature type="chain" id="PRO_5040834268" evidence="1">
    <location>
        <begin position="22"/>
        <end position="197"/>
    </location>
</feature>
<evidence type="ECO:0000313" key="3">
    <source>
        <dbReference type="Proteomes" id="UP001149074"/>
    </source>
</evidence>
<accession>A0A9W9FMR2</accession>
<evidence type="ECO:0000313" key="2">
    <source>
        <dbReference type="EMBL" id="KAJ5103075.1"/>
    </source>
</evidence>
<dbReference type="GeneID" id="81355077"/>
<gene>
    <name evidence="2" type="ORF">N7532_003604</name>
</gene>
<reference evidence="2" key="2">
    <citation type="journal article" date="2023" name="IMA Fungus">
        <title>Comparative genomic study of the Penicillium genus elucidates a diverse pangenome and 15 lateral gene transfer events.</title>
        <authorList>
            <person name="Petersen C."/>
            <person name="Sorensen T."/>
            <person name="Nielsen M.R."/>
            <person name="Sondergaard T.E."/>
            <person name="Sorensen J.L."/>
            <person name="Fitzpatrick D.A."/>
            <person name="Frisvad J.C."/>
            <person name="Nielsen K.L."/>
        </authorList>
    </citation>
    <scope>NUCLEOTIDE SEQUENCE</scope>
    <source>
        <strain evidence="2">IBT 30761</strain>
    </source>
</reference>
<dbReference type="Proteomes" id="UP001149074">
    <property type="component" value="Unassembled WGS sequence"/>
</dbReference>
<organism evidence="2 3">
    <name type="scientific">Penicillium argentinense</name>
    <dbReference type="NCBI Taxonomy" id="1131581"/>
    <lineage>
        <taxon>Eukaryota</taxon>
        <taxon>Fungi</taxon>
        <taxon>Dikarya</taxon>
        <taxon>Ascomycota</taxon>
        <taxon>Pezizomycotina</taxon>
        <taxon>Eurotiomycetes</taxon>
        <taxon>Eurotiomycetidae</taxon>
        <taxon>Eurotiales</taxon>
        <taxon>Aspergillaceae</taxon>
        <taxon>Penicillium</taxon>
    </lineage>
</organism>
<keyword evidence="3" id="KW-1185">Reference proteome</keyword>
<name>A0A9W9FMR2_9EURO</name>
<comment type="caution">
    <text evidence="2">The sequence shown here is derived from an EMBL/GenBank/DDBJ whole genome shotgun (WGS) entry which is preliminary data.</text>
</comment>
<feature type="signal peptide" evidence="1">
    <location>
        <begin position="1"/>
        <end position="21"/>
    </location>
</feature>
<sequence length="197" mass="22387">MHIRSSTFGLVVLIFVTLSHAFVDPTCTKMKDALKENPDKIFHHFQELVCDKGKYKPKVSNYEKWADKNAVQPMIKKVMKDMGLPDKESILQKLAKQVVKVVKTKCKKYVTVNLCQDPETLEGFGACLKDNLLPVVMENIGGLMPLVSEPMCKKEFAYLQKDELWDKVIPSYMFKYAAVCKKLNYEAKGTVISTATQ</sequence>
<dbReference type="EMBL" id="JAPQKI010000004">
    <property type="protein sequence ID" value="KAJ5103075.1"/>
    <property type="molecule type" value="Genomic_DNA"/>
</dbReference>
<protein>
    <submittedName>
        <fullName evidence="2">Uncharacterized protein</fullName>
    </submittedName>
</protein>
<dbReference type="RefSeq" id="XP_056476455.1">
    <property type="nucleotide sequence ID" value="XM_056616098.1"/>
</dbReference>